<accession>A0ABD3U5W1</accession>
<evidence type="ECO:0000313" key="2">
    <source>
        <dbReference type="EMBL" id="KAL3843968.1"/>
    </source>
</evidence>
<dbReference type="AlphaFoldDB" id="A0ABD3U5W1"/>
<evidence type="ECO:0000313" key="3">
    <source>
        <dbReference type="Proteomes" id="UP001634393"/>
    </source>
</evidence>
<feature type="compositionally biased region" description="Polar residues" evidence="1">
    <location>
        <begin position="10"/>
        <end position="30"/>
    </location>
</feature>
<protein>
    <submittedName>
        <fullName evidence="2">Uncharacterized protein</fullName>
    </submittedName>
</protein>
<name>A0ABD3U5W1_9LAMI</name>
<evidence type="ECO:0000256" key="1">
    <source>
        <dbReference type="SAM" id="MobiDB-lite"/>
    </source>
</evidence>
<feature type="compositionally biased region" description="Basic and acidic residues" evidence="1">
    <location>
        <begin position="46"/>
        <end position="55"/>
    </location>
</feature>
<keyword evidence="3" id="KW-1185">Reference proteome</keyword>
<gene>
    <name evidence="2" type="ORF">ACJIZ3_001371</name>
</gene>
<dbReference type="Proteomes" id="UP001634393">
    <property type="component" value="Unassembled WGS sequence"/>
</dbReference>
<dbReference type="EMBL" id="JBJXBP010000002">
    <property type="protein sequence ID" value="KAL3843968.1"/>
    <property type="molecule type" value="Genomic_DNA"/>
</dbReference>
<feature type="region of interest" description="Disordered" evidence="1">
    <location>
        <begin position="10"/>
        <end position="55"/>
    </location>
</feature>
<sequence>MVIGALAFTPPSTNAKQDTLGRTLTNASTPRNERSQRRPHHRCCSKKPDREKIEDETQNGKLVVEVKQLVYARILQILEHFVGYCFLVVEMKVHKRKGSEE</sequence>
<proteinExistence type="predicted"/>
<organism evidence="2 3">
    <name type="scientific">Penstemon smallii</name>
    <dbReference type="NCBI Taxonomy" id="265156"/>
    <lineage>
        <taxon>Eukaryota</taxon>
        <taxon>Viridiplantae</taxon>
        <taxon>Streptophyta</taxon>
        <taxon>Embryophyta</taxon>
        <taxon>Tracheophyta</taxon>
        <taxon>Spermatophyta</taxon>
        <taxon>Magnoliopsida</taxon>
        <taxon>eudicotyledons</taxon>
        <taxon>Gunneridae</taxon>
        <taxon>Pentapetalae</taxon>
        <taxon>asterids</taxon>
        <taxon>lamiids</taxon>
        <taxon>Lamiales</taxon>
        <taxon>Plantaginaceae</taxon>
        <taxon>Cheloneae</taxon>
        <taxon>Penstemon</taxon>
    </lineage>
</organism>
<reference evidence="2 3" key="1">
    <citation type="submission" date="2024-12" db="EMBL/GenBank/DDBJ databases">
        <title>The unique morphological basis and parallel evolutionary history of personate flowers in Penstemon.</title>
        <authorList>
            <person name="Depatie T.H."/>
            <person name="Wessinger C.A."/>
        </authorList>
    </citation>
    <scope>NUCLEOTIDE SEQUENCE [LARGE SCALE GENOMIC DNA]</scope>
    <source>
        <strain evidence="2">WTNN_2</strain>
        <tissue evidence="2">Leaf</tissue>
    </source>
</reference>
<comment type="caution">
    <text evidence="2">The sequence shown here is derived from an EMBL/GenBank/DDBJ whole genome shotgun (WGS) entry which is preliminary data.</text>
</comment>